<dbReference type="Pfam" id="PF08139">
    <property type="entry name" value="LPAM_1"/>
    <property type="match status" value="1"/>
</dbReference>
<evidence type="ECO:0008006" key="4">
    <source>
        <dbReference type="Google" id="ProtNLM"/>
    </source>
</evidence>
<dbReference type="InterPro" id="IPR012640">
    <property type="entry name" value="Membr_lipoprot_lipid_attach_CS"/>
</dbReference>
<organism evidence="2 3">
    <name type="scientific">Longibaculum muris</name>
    <dbReference type="NCBI Taxonomy" id="1796628"/>
    <lineage>
        <taxon>Bacteria</taxon>
        <taxon>Bacillati</taxon>
        <taxon>Bacillota</taxon>
        <taxon>Erysipelotrichia</taxon>
        <taxon>Erysipelotrichales</taxon>
        <taxon>Coprobacillaceae</taxon>
        <taxon>Longibaculum</taxon>
    </lineage>
</organism>
<dbReference type="EMBL" id="SMCQ01000027">
    <property type="protein sequence ID" value="TCV92270.1"/>
    <property type="molecule type" value="Genomic_DNA"/>
</dbReference>
<gene>
    <name evidence="2" type="ORF">EDD60_12715</name>
</gene>
<reference evidence="2 3" key="1">
    <citation type="submission" date="2019-03" db="EMBL/GenBank/DDBJ databases">
        <title>Genomic Encyclopedia of Type Strains, Phase IV (KMG-IV): sequencing the most valuable type-strain genomes for metagenomic binning, comparative biology and taxonomic classification.</title>
        <authorList>
            <person name="Goeker M."/>
        </authorList>
    </citation>
    <scope>NUCLEOTIDE SEQUENCE [LARGE SCALE GENOMIC DNA]</scope>
    <source>
        <strain evidence="2 3">DSM 29487</strain>
    </source>
</reference>
<sequence length="498" mass="57575">MKKLLVGLLAIVLLTGCSHKNKDTTFMLTRDDQFYALYNQKGKQLTNYNYKTFQEVKGVGYLVTDRDDKKSVISFEGEPIIEAGVYETLEAVDQMFYATKKVEVKKEDKDTKKATVDPYLKSNLYVLNGEGKVLYQADSQTAILKSELPVIFKDNEYIVLYHEGEELYRGKEAVKYVSRYKYSSSVVIGFNETNHFYHFTTKEDQKDIDVDLKQKGTYKILAQNQDGIILNDEKLKSMIYVDFNRQQVFQNTIGINDAYFDEEQNIILTSQHKMYAYPIGGVPVLLNSYYLKSVTYVNRSSDIYGPHQVYNKGKLTGELENCQLYPEAKLVYSEIFPVYVRNKGYQYYNFNSKKVIDKTYMEAEPFNSDKCAVVKINDKGYSLINDKGDVLTKSYYYQIKYIGSSYYAVYNESGTFGIIDSTGEKILPVEYIDLPEKPIVSYDDHNYLILGKNGRSYVYDIDDEMKEIFSKEGQVTLNSKGYFEVGHDYYRIDGEVIK</sequence>
<dbReference type="AlphaFoldDB" id="A0A4R3YJ87"/>
<protein>
    <recommendedName>
        <fullName evidence="4">WG repeat protein</fullName>
    </recommendedName>
</protein>
<keyword evidence="1" id="KW-0732">Signal</keyword>
<comment type="caution">
    <text evidence="2">The sequence shown here is derived from an EMBL/GenBank/DDBJ whole genome shotgun (WGS) entry which is preliminary data.</text>
</comment>
<evidence type="ECO:0000256" key="1">
    <source>
        <dbReference type="ARBA" id="ARBA00022729"/>
    </source>
</evidence>
<keyword evidence="3" id="KW-1185">Reference proteome</keyword>
<dbReference type="RefSeq" id="WP_066450044.1">
    <property type="nucleotide sequence ID" value="NZ_JANKBF010000005.1"/>
</dbReference>
<name>A0A4R3YJ87_9FIRM</name>
<accession>A0A4R3YJ87</accession>
<evidence type="ECO:0000313" key="2">
    <source>
        <dbReference type="EMBL" id="TCV92270.1"/>
    </source>
</evidence>
<dbReference type="Proteomes" id="UP000295515">
    <property type="component" value="Unassembled WGS sequence"/>
</dbReference>
<dbReference type="PROSITE" id="PS51257">
    <property type="entry name" value="PROKAR_LIPOPROTEIN"/>
    <property type="match status" value="1"/>
</dbReference>
<dbReference type="GeneID" id="98916516"/>
<evidence type="ECO:0000313" key="3">
    <source>
        <dbReference type="Proteomes" id="UP000295515"/>
    </source>
</evidence>
<proteinExistence type="predicted"/>